<dbReference type="EMBL" id="UINC01147051">
    <property type="protein sequence ID" value="SVD38146.1"/>
    <property type="molecule type" value="Genomic_DNA"/>
</dbReference>
<proteinExistence type="predicted"/>
<dbReference type="AlphaFoldDB" id="A0A382UV71"/>
<evidence type="ECO:0000313" key="1">
    <source>
        <dbReference type="EMBL" id="SVD38146.1"/>
    </source>
</evidence>
<reference evidence="1" key="1">
    <citation type="submission" date="2018-05" db="EMBL/GenBank/DDBJ databases">
        <authorList>
            <person name="Lanie J.A."/>
            <person name="Ng W.-L."/>
            <person name="Kazmierczak K.M."/>
            <person name="Andrzejewski T.M."/>
            <person name="Davidsen T.M."/>
            <person name="Wayne K.J."/>
            <person name="Tettelin H."/>
            <person name="Glass J.I."/>
            <person name="Rusch D."/>
            <person name="Podicherti R."/>
            <person name="Tsui H.-C.T."/>
            <person name="Winkler M.E."/>
        </authorList>
    </citation>
    <scope>NUCLEOTIDE SEQUENCE</scope>
</reference>
<gene>
    <name evidence="1" type="ORF">METZ01_LOCUS391000</name>
</gene>
<protein>
    <submittedName>
        <fullName evidence="1">Uncharacterized protein</fullName>
    </submittedName>
</protein>
<sequence>GMQWLGMPHNQVCDALQLFAEEVMPKVTEGI</sequence>
<accession>A0A382UV71</accession>
<name>A0A382UV71_9ZZZZ</name>
<organism evidence="1">
    <name type="scientific">marine metagenome</name>
    <dbReference type="NCBI Taxonomy" id="408172"/>
    <lineage>
        <taxon>unclassified sequences</taxon>
        <taxon>metagenomes</taxon>
        <taxon>ecological metagenomes</taxon>
    </lineage>
</organism>
<feature type="non-terminal residue" evidence="1">
    <location>
        <position position="1"/>
    </location>
</feature>